<dbReference type="EMBL" id="JARJLG010000026">
    <property type="protein sequence ID" value="KAJ7769070.1"/>
    <property type="molecule type" value="Genomic_DNA"/>
</dbReference>
<feature type="compositionally biased region" description="Basic and acidic residues" evidence="1">
    <location>
        <begin position="197"/>
        <end position="217"/>
    </location>
</feature>
<name>A0AAD7JP76_9AGAR</name>
<comment type="caution">
    <text evidence="2">The sequence shown here is derived from an EMBL/GenBank/DDBJ whole genome shotgun (WGS) entry which is preliminary data.</text>
</comment>
<keyword evidence="3" id="KW-1185">Reference proteome</keyword>
<proteinExistence type="predicted"/>
<sequence>MGTGSRHVGHTRAHHSFTLPAMAQSILSTLVQWTDLAMLSLATFTALDPHTPVASPSPFASSATLWKAGRAAADGCAALSVISIAIEVYILGADLVAWLGGRGAPVVREGAPASGTLAQNIRAGGLLKRTLSPLKSGAFLAFVVLQQPGGLRPTVQENAGLFLGVMLRGGSAMVVGGCAVTAYTAFGALYTQWAGSKTDRGGEEKAEEGARQELQDS</sequence>
<organism evidence="2 3">
    <name type="scientific">Mycena maculata</name>
    <dbReference type="NCBI Taxonomy" id="230809"/>
    <lineage>
        <taxon>Eukaryota</taxon>
        <taxon>Fungi</taxon>
        <taxon>Dikarya</taxon>
        <taxon>Basidiomycota</taxon>
        <taxon>Agaricomycotina</taxon>
        <taxon>Agaricomycetes</taxon>
        <taxon>Agaricomycetidae</taxon>
        <taxon>Agaricales</taxon>
        <taxon>Marasmiineae</taxon>
        <taxon>Mycenaceae</taxon>
        <taxon>Mycena</taxon>
    </lineage>
</organism>
<feature type="region of interest" description="Disordered" evidence="1">
    <location>
        <begin position="196"/>
        <end position="217"/>
    </location>
</feature>
<protein>
    <submittedName>
        <fullName evidence="2">Uncharacterized protein</fullName>
    </submittedName>
</protein>
<evidence type="ECO:0000256" key="1">
    <source>
        <dbReference type="SAM" id="MobiDB-lite"/>
    </source>
</evidence>
<evidence type="ECO:0000313" key="3">
    <source>
        <dbReference type="Proteomes" id="UP001215280"/>
    </source>
</evidence>
<gene>
    <name evidence="2" type="ORF">DFH07DRAFT_289672</name>
</gene>
<evidence type="ECO:0000313" key="2">
    <source>
        <dbReference type="EMBL" id="KAJ7769070.1"/>
    </source>
</evidence>
<accession>A0AAD7JP76</accession>
<reference evidence="2" key="1">
    <citation type="submission" date="2023-03" db="EMBL/GenBank/DDBJ databases">
        <title>Massive genome expansion in bonnet fungi (Mycena s.s.) driven by repeated elements and novel gene families across ecological guilds.</title>
        <authorList>
            <consortium name="Lawrence Berkeley National Laboratory"/>
            <person name="Harder C.B."/>
            <person name="Miyauchi S."/>
            <person name="Viragh M."/>
            <person name="Kuo A."/>
            <person name="Thoen E."/>
            <person name="Andreopoulos B."/>
            <person name="Lu D."/>
            <person name="Skrede I."/>
            <person name="Drula E."/>
            <person name="Henrissat B."/>
            <person name="Morin E."/>
            <person name="Kohler A."/>
            <person name="Barry K."/>
            <person name="LaButti K."/>
            <person name="Morin E."/>
            <person name="Salamov A."/>
            <person name="Lipzen A."/>
            <person name="Mereny Z."/>
            <person name="Hegedus B."/>
            <person name="Baldrian P."/>
            <person name="Stursova M."/>
            <person name="Weitz H."/>
            <person name="Taylor A."/>
            <person name="Grigoriev I.V."/>
            <person name="Nagy L.G."/>
            <person name="Martin F."/>
            <person name="Kauserud H."/>
        </authorList>
    </citation>
    <scope>NUCLEOTIDE SEQUENCE</scope>
    <source>
        <strain evidence="2">CBHHK188m</strain>
    </source>
</reference>
<dbReference type="Proteomes" id="UP001215280">
    <property type="component" value="Unassembled WGS sequence"/>
</dbReference>
<dbReference type="AlphaFoldDB" id="A0AAD7JP76"/>